<evidence type="ECO:0000259" key="3">
    <source>
        <dbReference type="Pfam" id="PF25876"/>
    </source>
</evidence>
<keyword evidence="2" id="KW-0732">Signal</keyword>
<gene>
    <name evidence="6" type="ORF">HELGO_WM54716</name>
</gene>
<feature type="chain" id="PRO_5028095293" evidence="2">
    <location>
        <begin position="20"/>
        <end position="316"/>
    </location>
</feature>
<evidence type="ECO:0000259" key="5">
    <source>
        <dbReference type="Pfam" id="PF25954"/>
    </source>
</evidence>
<dbReference type="Pfam" id="PF25917">
    <property type="entry name" value="BSH_RND"/>
    <property type="match status" value="1"/>
</dbReference>
<dbReference type="PANTHER" id="PTHR30469:SF38">
    <property type="entry name" value="HLYD FAMILY SECRETION PROTEIN"/>
    <property type="match status" value="1"/>
</dbReference>
<evidence type="ECO:0000313" key="6">
    <source>
        <dbReference type="EMBL" id="CAA6823731.1"/>
    </source>
</evidence>
<dbReference type="InterPro" id="IPR058625">
    <property type="entry name" value="MdtA-like_BSH"/>
</dbReference>
<dbReference type="Gene3D" id="2.40.50.100">
    <property type="match status" value="1"/>
</dbReference>
<dbReference type="InterPro" id="IPR058624">
    <property type="entry name" value="MdtA-like_HH"/>
</dbReference>
<dbReference type="PANTHER" id="PTHR30469">
    <property type="entry name" value="MULTIDRUG RESISTANCE PROTEIN MDTA"/>
    <property type="match status" value="1"/>
</dbReference>
<proteinExistence type="inferred from homology"/>
<dbReference type="Pfam" id="PF25954">
    <property type="entry name" value="Beta-barrel_RND_2"/>
    <property type="match status" value="1"/>
</dbReference>
<name>A0A6S6TLE5_9BACT</name>
<feature type="domain" description="Multidrug resistance protein MdtA-like barrel-sandwich hybrid" evidence="4">
    <location>
        <begin position="53"/>
        <end position="189"/>
    </location>
</feature>
<feature type="non-terminal residue" evidence="6">
    <location>
        <position position="316"/>
    </location>
</feature>
<dbReference type="EMBL" id="CACVAZ010000167">
    <property type="protein sequence ID" value="CAA6823731.1"/>
    <property type="molecule type" value="Genomic_DNA"/>
</dbReference>
<protein>
    <submittedName>
        <fullName evidence="6">Efflux transporter periplasmic adaptor subunit</fullName>
    </submittedName>
</protein>
<dbReference type="Gene3D" id="1.10.287.470">
    <property type="entry name" value="Helix hairpin bin"/>
    <property type="match status" value="1"/>
</dbReference>
<organism evidence="6">
    <name type="scientific">uncultured Sulfurovum sp</name>
    <dbReference type="NCBI Taxonomy" id="269237"/>
    <lineage>
        <taxon>Bacteria</taxon>
        <taxon>Pseudomonadati</taxon>
        <taxon>Campylobacterota</taxon>
        <taxon>Epsilonproteobacteria</taxon>
        <taxon>Campylobacterales</taxon>
        <taxon>Sulfurovaceae</taxon>
        <taxon>Sulfurovum</taxon>
        <taxon>environmental samples</taxon>
    </lineage>
</organism>
<feature type="signal peptide" evidence="2">
    <location>
        <begin position="1"/>
        <end position="19"/>
    </location>
</feature>
<evidence type="ECO:0000259" key="4">
    <source>
        <dbReference type="Pfam" id="PF25917"/>
    </source>
</evidence>
<dbReference type="SUPFAM" id="SSF111369">
    <property type="entry name" value="HlyD-like secretion proteins"/>
    <property type="match status" value="1"/>
</dbReference>
<feature type="domain" description="CusB-like beta-barrel" evidence="5">
    <location>
        <begin position="197"/>
        <end position="264"/>
    </location>
</feature>
<dbReference type="InterPro" id="IPR006143">
    <property type="entry name" value="RND_pump_MFP"/>
</dbReference>
<dbReference type="Pfam" id="PF25876">
    <property type="entry name" value="HH_MFP_RND"/>
    <property type="match status" value="1"/>
</dbReference>
<dbReference type="AlphaFoldDB" id="A0A6S6TLE5"/>
<evidence type="ECO:0000256" key="1">
    <source>
        <dbReference type="ARBA" id="ARBA00009477"/>
    </source>
</evidence>
<sequence length="316" mass="34788">MLRILLLIIPLLLWSEAPAPKASLVEVAPLSKGEVNRLQNFVGTLYFNQKSNLASESNGKVLKVYFDSGDSVKKGDLLVTIDSSILDKNIMASKASLNEAKANYQKSNKDLKRYQTLLADQSIARSEYDAISFSTKGFKSRTTALQAGIDAQRIEKKKKKIYAPFNGIITAKTVEIGEWVNTGDSIAQLVNPYLADITVNIPEQFIPSVKKGDAIKVLVAKEELMGKVKAIIPVGDKSTRTFPLKVTLTSKKVLFEGMEVSIKLPKTELENAFLIPRDGVIKRFGQQIVFSNANGKAMMIPVTIVGYFQDKVAIES</sequence>
<feature type="domain" description="Multidrug resistance protein MdtA-like alpha-helical hairpin" evidence="3">
    <location>
        <begin position="91"/>
        <end position="153"/>
    </location>
</feature>
<dbReference type="NCBIfam" id="TIGR01730">
    <property type="entry name" value="RND_mfp"/>
    <property type="match status" value="1"/>
</dbReference>
<dbReference type="GO" id="GO:0015562">
    <property type="term" value="F:efflux transmembrane transporter activity"/>
    <property type="evidence" value="ECO:0007669"/>
    <property type="project" value="TreeGrafter"/>
</dbReference>
<dbReference type="Gene3D" id="2.40.30.170">
    <property type="match status" value="1"/>
</dbReference>
<dbReference type="InterPro" id="IPR058792">
    <property type="entry name" value="Beta-barrel_RND_2"/>
</dbReference>
<accession>A0A6S6TLE5</accession>
<evidence type="ECO:0000256" key="2">
    <source>
        <dbReference type="SAM" id="SignalP"/>
    </source>
</evidence>
<reference evidence="6" key="1">
    <citation type="submission" date="2020-01" db="EMBL/GenBank/DDBJ databases">
        <authorList>
            <person name="Meier V. D."/>
            <person name="Meier V D."/>
        </authorList>
    </citation>
    <scope>NUCLEOTIDE SEQUENCE</scope>
    <source>
        <strain evidence="6">HLG_WM_MAG_02</strain>
    </source>
</reference>
<comment type="similarity">
    <text evidence="1">Belongs to the membrane fusion protein (MFP) (TC 8.A.1) family.</text>
</comment>
<dbReference type="GO" id="GO:1990281">
    <property type="term" value="C:efflux pump complex"/>
    <property type="evidence" value="ECO:0007669"/>
    <property type="project" value="TreeGrafter"/>
</dbReference>